<evidence type="ECO:0000313" key="3">
    <source>
        <dbReference type="Proteomes" id="UP000800093"/>
    </source>
</evidence>
<feature type="chain" id="PRO_5040300034" evidence="1">
    <location>
        <begin position="18"/>
        <end position="184"/>
    </location>
</feature>
<organism evidence="2 3">
    <name type="scientific">Lojkania enalia</name>
    <dbReference type="NCBI Taxonomy" id="147567"/>
    <lineage>
        <taxon>Eukaryota</taxon>
        <taxon>Fungi</taxon>
        <taxon>Dikarya</taxon>
        <taxon>Ascomycota</taxon>
        <taxon>Pezizomycotina</taxon>
        <taxon>Dothideomycetes</taxon>
        <taxon>Pleosporomycetidae</taxon>
        <taxon>Pleosporales</taxon>
        <taxon>Pleosporales incertae sedis</taxon>
        <taxon>Lojkania</taxon>
    </lineage>
</organism>
<gene>
    <name evidence="2" type="ORF">CC78DRAFT_617514</name>
</gene>
<dbReference type="EMBL" id="ML986624">
    <property type="protein sequence ID" value="KAF2263607.1"/>
    <property type="molecule type" value="Genomic_DNA"/>
</dbReference>
<evidence type="ECO:0000313" key="2">
    <source>
        <dbReference type="EMBL" id="KAF2263607.1"/>
    </source>
</evidence>
<accession>A0A9P4N2Q0</accession>
<dbReference type="AlphaFoldDB" id="A0A9P4N2Q0"/>
<dbReference type="Proteomes" id="UP000800093">
    <property type="component" value="Unassembled WGS sequence"/>
</dbReference>
<dbReference type="OrthoDB" id="5199481at2759"/>
<protein>
    <submittedName>
        <fullName evidence="2">Uncharacterized protein</fullName>
    </submittedName>
</protein>
<sequence>MKSFFVAAIALCSIVSARPASPFDAVPPPAGTTFYRLQSKSSATAVNNQWVSLKTGQTSYTLAAQQSAAAQFFIDQYKPTGTYSFRNTDDTRQIALQGPDGTLLYMVDVTNPSSTNIPGGQLMEWGTFTIDNNVLGVKDGSLLTNRTFVAVEGSDGGYSIALYDGASNTTQNITPITLNIVKVT</sequence>
<keyword evidence="3" id="KW-1185">Reference proteome</keyword>
<reference evidence="3" key="1">
    <citation type="journal article" date="2020" name="Stud. Mycol.">
        <title>101 Dothideomycetes genomes: A test case for predicting lifestyles and emergence of pathogens.</title>
        <authorList>
            <person name="Haridas S."/>
            <person name="Albert R."/>
            <person name="Binder M."/>
            <person name="Bloem J."/>
            <person name="LaButti K."/>
            <person name="Salamov A."/>
            <person name="Andreopoulos B."/>
            <person name="Baker S."/>
            <person name="Barry K."/>
            <person name="Bills G."/>
            <person name="Bluhm B."/>
            <person name="Cannon C."/>
            <person name="Castanera R."/>
            <person name="Culley D."/>
            <person name="Daum C."/>
            <person name="Ezra D."/>
            <person name="Gonzalez J."/>
            <person name="Henrissat B."/>
            <person name="Kuo A."/>
            <person name="Liang C."/>
            <person name="Lipzen A."/>
            <person name="Lutzoni F."/>
            <person name="Magnuson J."/>
            <person name="Mondo S."/>
            <person name="Nolan M."/>
            <person name="Ohm R."/>
            <person name="Pangilinan J."/>
            <person name="Park H.-J."/>
            <person name="Ramirez L."/>
            <person name="Alfaro M."/>
            <person name="Sun H."/>
            <person name="Tritt A."/>
            <person name="Yoshinaga Y."/>
            <person name="Zwiers L.-H."/>
            <person name="Turgeon B."/>
            <person name="Goodwin S."/>
            <person name="Spatafora J."/>
            <person name="Crous P."/>
            <person name="Grigoriev I."/>
        </authorList>
    </citation>
    <scope>NUCLEOTIDE SEQUENCE [LARGE SCALE GENOMIC DNA]</scope>
    <source>
        <strain evidence="3">CBS 304.66</strain>
    </source>
</reference>
<name>A0A9P4N2Q0_9PLEO</name>
<feature type="signal peptide" evidence="1">
    <location>
        <begin position="1"/>
        <end position="17"/>
    </location>
</feature>
<keyword evidence="1" id="KW-0732">Signal</keyword>
<evidence type="ECO:0000256" key="1">
    <source>
        <dbReference type="SAM" id="SignalP"/>
    </source>
</evidence>
<proteinExistence type="predicted"/>
<comment type="caution">
    <text evidence="2">The sequence shown here is derived from an EMBL/GenBank/DDBJ whole genome shotgun (WGS) entry which is preliminary data.</text>
</comment>